<evidence type="ECO:0000313" key="2">
    <source>
        <dbReference type="Proteomes" id="UP000632289"/>
    </source>
</evidence>
<dbReference type="EMBL" id="JACXYU010000004">
    <property type="protein sequence ID" value="MBD3931961.1"/>
    <property type="molecule type" value="Genomic_DNA"/>
</dbReference>
<accession>A0A927EYG2</accession>
<organism evidence="1 2">
    <name type="scientific">Streptomyces chumphonensis</name>
    <dbReference type="NCBI Taxonomy" id="1214925"/>
    <lineage>
        <taxon>Bacteria</taxon>
        <taxon>Bacillati</taxon>
        <taxon>Actinomycetota</taxon>
        <taxon>Actinomycetes</taxon>
        <taxon>Kitasatosporales</taxon>
        <taxon>Streptomycetaceae</taxon>
        <taxon>Streptomyces</taxon>
    </lineage>
</organism>
<dbReference type="RefSeq" id="WP_191209270.1">
    <property type="nucleotide sequence ID" value="NZ_BAABKL010000036.1"/>
</dbReference>
<gene>
    <name evidence="1" type="ORF">IF129_10375</name>
</gene>
<proteinExistence type="predicted"/>
<dbReference type="Gene3D" id="3.40.91.30">
    <property type="match status" value="1"/>
</dbReference>
<dbReference type="AlphaFoldDB" id="A0A927EYG2"/>
<reference evidence="1" key="1">
    <citation type="submission" date="2020-09" db="EMBL/GenBank/DDBJ databases">
        <title>Secondary metabolite and genome analysis of marine Streptomyces chumphonensis KK1-2T.</title>
        <authorList>
            <person name="Phongsopitanun W."/>
            <person name="Kanchanasin P."/>
            <person name="Pittayakhajonwut P."/>
            <person name="Suwanborirux K."/>
            <person name="Tanasupawat S."/>
        </authorList>
    </citation>
    <scope>NUCLEOTIDE SEQUENCE</scope>
    <source>
        <strain evidence="1">KK1-2</strain>
    </source>
</reference>
<protein>
    <submittedName>
        <fullName evidence="1">Uncharacterized protein</fullName>
    </submittedName>
</protein>
<evidence type="ECO:0000313" key="1">
    <source>
        <dbReference type="EMBL" id="MBD3931961.1"/>
    </source>
</evidence>
<keyword evidence="2" id="KW-1185">Reference proteome</keyword>
<name>A0A927EYG2_9ACTN</name>
<comment type="caution">
    <text evidence="1">The sequence shown here is derived from an EMBL/GenBank/DDBJ whole genome shotgun (WGS) entry which is preliminary data.</text>
</comment>
<sequence length="191" mass="21468">MSIHAIETIYAGRRFRSRLEARWAVFFDEVGVSWEYEPQGYVIDGQPYLPDFLLTDCGTWVEVKGNENALDISLMTAAAQHLPEMPYRQERGPRLLILGPIPSGSRRGDWGWIGLTPWTDPEEGSGIEDHHYGFGSYMKNRRPWVLYNTSEATSFACGGPWLAPAHDTYESGVPEAYNAALSARFEHGARG</sequence>
<dbReference type="Proteomes" id="UP000632289">
    <property type="component" value="Unassembled WGS sequence"/>
</dbReference>